<keyword evidence="1" id="KW-0479">Metal-binding</keyword>
<name>A0A1M7QB97_9ACTN</name>
<protein>
    <submittedName>
        <fullName evidence="4">tRNA(Arg) A34 adenosine deaminase TadA</fullName>
    </submittedName>
</protein>
<dbReference type="PANTHER" id="PTHR11079:SF179">
    <property type="entry name" value="TRNA(ADENINE(34)) DEAMINASE, CHLOROPLASTIC"/>
    <property type="match status" value="1"/>
</dbReference>
<keyword evidence="5" id="KW-1185">Reference proteome</keyword>
<accession>A0A1M7QB97</accession>
<dbReference type="CDD" id="cd01285">
    <property type="entry name" value="nucleoside_deaminase"/>
    <property type="match status" value="1"/>
</dbReference>
<dbReference type="InterPro" id="IPR002125">
    <property type="entry name" value="CMP_dCMP_dom"/>
</dbReference>
<dbReference type="STRING" id="134849.SAMN05443668_104427"/>
<gene>
    <name evidence="4" type="ORF">SAMN05443668_104427</name>
</gene>
<dbReference type="Pfam" id="PF00383">
    <property type="entry name" value="dCMP_cyt_deam_1"/>
    <property type="match status" value="1"/>
</dbReference>
<evidence type="ECO:0000256" key="1">
    <source>
        <dbReference type="ARBA" id="ARBA00022723"/>
    </source>
</evidence>
<reference evidence="4 5" key="1">
    <citation type="submission" date="2016-11" db="EMBL/GenBank/DDBJ databases">
        <authorList>
            <person name="Jaros S."/>
            <person name="Januszkiewicz K."/>
            <person name="Wedrychowicz H."/>
        </authorList>
    </citation>
    <scope>NUCLEOTIDE SEQUENCE [LARGE SCALE GENOMIC DNA]</scope>
    <source>
        <strain evidence="4 5">DSM 46144</strain>
    </source>
</reference>
<organism evidence="4 5">
    <name type="scientific">Cryptosporangium aurantiacum</name>
    <dbReference type="NCBI Taxonomy" id="134849"/>
    <lineage>
        <taxon>Bacteria</taxon>
        <taxon>Bacillati</taxon>
        <taxon>Actinomycetota</taxon>
        <taxon>Actinomycetes</taxon>
        <taxon>Cryptosporangiales</taxon>
        <taxon>Cryptosporangiaceae</taxon>
        <taxon>Cryptosporangium</taxon>
    </lineage>
</organism>
<dbReference type="SUPFAM" id="SSF53927">
    <property type="entry name" value="Cytidine deaminase-like"/>
    <property type="match status" value="1"/>
</dbReference>
<sequence length="159" mass="17025">MALTELDTDHLRTAIGVARNARINGNHPFGAILIDAAGDQVLAAENSVVTSRDATGHAETNLVRLASRRFAPHELAACTLYTSTEPCAMCSGAIYWAGIGRVVFALAESELRELTGANPKNPTLALTCREVFARGQREITVEGPIDLPEARAAHVGFWD</sequence>
<keyword evidence="2" id="KW-0862">Zinc</keyword>
<evidence type="ECO:0000313" key="5">
    <source>
        <dbReference type="Proteomes" id="UP000184440"/>
    </source>
</evidence>
<dbReference type="AlphaFoldDB" id="A0A1M7QB97"/>
<dbReference type="InterPro" id="IPR016193">
    <property type="entry name" value="Cytidine_deaminase-like"/>
</dbReference>
<evidence type="ECO:0000259" key="3">
    <source>
        <dbReference type="PROSITE" id="PS51747"/>
    </source>
</evidence>
<dbReference type="Gene3D" id="3.40.140.10">
    <property type="entry name" value="Cytidine Deaminase, domain 2"/>
    <property type="match status" value="1"/>
</dbReference>
<dbReference type="EMBL" id="FRCS01000004">
    <property type="protein sequence ID" value="SHN28044.1"/>
    <property type="molecule type" value="Genomic_DNA"/>
</dbReference>
<dbReference type="GO" id="GO:0008270">
    <property type="term" value="F:zinc ion binding"/>
    <property type="evidence" value="ECO:0007669"/>
    <property type="project" value="InterPro"/>
</dbReference>
<dbReference type="OrthoDB" id="9802676at2"/>
<dbReference type="FunFam" id="3.40.140.10:FF:000051">
    <property type="entry name" value="Nucleoside deaminase"/>
    <property type="match status" value="1"/>
</dbReference>
<dbReference type="RefSeq" id="WP_073258052.1">
    <property type="nucleotide sequence ID" value="NZ_FRCS01000004.1"/>
</dbReference>
<evidence type="ECO:0000256" key="2">
    <source>
        <dbReference type="ARBA" id="ARBA00022833"/>
    </source>
</evidence>
<feature type="domain" description="CMP/dCMP-type deaminase" evidence="3">
    <location>
        <begin position="5"/>
        <end position="118"/>
    </location>
</feature>
<dbReference type="PROSITE" id="PS51747">
    <property type="entry name" value="CYT_DCMP_DEAMINASES_2"/>
    <property type="match status" value="1"/>
</dbReference>
<proteinExistence type="predicted"/>
<dbReference type="PANTHER" id="PTHR11079">
    <property type="entry name" value="CYTOSINE DEAMINASE FAMILY MEMBER"/>
    <property type="match status" value="1"/>
</dbReference>
<dbReference type="PROSITE" id="PS00903">
    <property type="entry name" value="CYT_DCMP_DEAMINASES_1"/>
    <property type="match status" value="1"/>
</dbReference>
<dbReference type="GO" id="GO:0016787">
    <property type="term" value="F:hydrolase activity"/>
    <property type="evidence" value="ECO:0007669"/>
    <property type="project" value="InterPro"/>
</dbReference>
<evidence type="ECO:0000313" key="4">
    <source>
        <dbReference type="EMBL" id="SHN28044.1"/>
    </source>
</evidence>
<dbReference type="Proteomes" id="UP000184440">
    <property type="component" value="Unassembled WGS sequence"/>
</dbReference>
<dbReference type="InterPro" id="IPR016192">
    <property type="entry name" value="APOBEC/CMP_deaminase_Zn-bd"/>
</dbReference>